<evidence type="ECO:0000259" key="1">
    <source>
        <dbReference type="Pfam" id="PF04994"/>
    </source>
</evidence>
<dbReference type="InterPro" id="IPR007077">
    <property type="entry name" value="TfoX_C"/>
</dbReference>
<dbReference type="PATRIC" id="fig|1705409.3.peg.1842"/>
<dbReference type="AlphaFoldDB" id="A0A150IVJ7"/>
<dbReference type="EMBL" id="LNGC01000111">
    <property type="protein sequence ID" value="KYC49041.1"/>
    <property type="molecule type" value="Genomic_DNA"/>
</dbReference>
<dbReference type="PANTHER" id="PTHR36121">
    <property type="entry name" value="PROTEIN SXY"/>
    <property type="match status" value="1"/>
</dbReference>
<name>A0A150IVJ7_9EURY</name>
<dbReference type="Gene3D" id="1.10.150.20">
    <property type="entry name" value="5' to 3' exonuclease, C-terminal subdomain"/>
    <property type="match status" value="1"/>
</dbReference>
<protein>
    <recommendedName>
        <fullName evidence="1">TfoX C-terminal domain-containing protein</fullName>
    </recommendedName>
</protein>
<comment type="caution">
    <text evidence="2">The sequence shown here is derived from an EMBL/GenBank/DDBJ whole genome shotgun (WGS) entry which is preliminary data.</text>
</comment>
<dbReference type="PANTHER" id="PTHR36121:SF1">
    <property type="entry name" value="PROTEIN SXY"/>
    <property type="match status" value="1"/>
</dbReference>
<dbReference type="InterPro" id="IPR047525">
    <property type="entry name" value="TfoX-like"/>
</dbReference>
<sequence>MPNIGKEVSKKLIAVGIDTPEKLMELGSKEAFMRIRTIDDTACFSMLQGLEGAIQGVRWHHLSGSVKKDLKEFFDSFK</sequence>
<evidence type="ECO:0000313" key="3">
    <source>
        <dbReference type="Proteomes" id="UP000075398"/>
    </source>
</evidence>
<feature type="domain" description="TfoX C-terminal" evidence="1">
    <location>
        <begin position="1"/>
        <end position="73"/>
    </location>
</feature>
<proteinExistence type="predicted"/>
<organism evidence="2 3">
    <name type="scientific">Candidatus Methanofastidiosum methylothiophilum</name>
    <dbReference type="NCBI Taxonomy" id="1705564"/>
    <lineage>
        <taxon>Archaea</taxon>
        <taxon>Methanobacteriati</taxon>
        <taxon>Methanobacteriota</taxon>
        <taxon>Stenosarchaea group</taxon>
        <taxon>Candidatus Methanofastidiosia</taxon>
        <taxon>Candidatus Methanofastidiosales</taxon>
        <taxon>Candidatus Methanofastidiosaceae</taxon>
        <taxon>Candidatus Methanofastidiosum</taxon>
    </lineage>
</organism>
<dbReference type="Proteomes" id="UP000075398">
    <property type="component" value="Unassembled WGS sequence"/>
</dbReference>
<evidence type="ECO:0000313" key="2">
    <source>
        <dbReference type="EMBL" id="KYC49041.1"/>
    </source>
</evidence>
<accession>A0A150IVJ7</accession>
<reference evidence="2 3" key="1">
    <citation type="journal article" date="2016" name="ISME J.">
        <title>Chasing the elusive Euryarchaeota class WSA2: genomes reveal a uniquely fastidious methyl-reducing methanogen.</title>
        <authorList>
            <person name="Nobu M.K."/>
            <person name="Narihiro T."/>
            <person name="Kuroda K."/>
            <person name="Mei R."/>
            <person name="Liu W.T."/>
        </authorList>
    </citation>
    <scope>NUCLEOTIDE SEQUENCE [LARGE SCALE GENOMIC DNA]</scope>
    <source>
        <strain evidence="2">U1lsi0528_Bin055</strain>
    </source>
</reference>
<dbReference type="STRING" id="1705564.APG08_00043"/>
<gene>
    <name evidence="2" type="ORF">AMQ22_01749</name>
</gene>
<dbReference type="Pfam" id="PF04994">
    <property type="entry name" value="TfoX_C"/>
    <property type="match status" value="1"/>
</dbReference>